<gene>
    <name evidence="1" type="ORF">HMPREF9144_0792</name>
</gene>
<dbReference type="AlphaFoldDB" id="F9DGK2"/>
<reference evidence="1 2" key="1">
    <citation type="submission" date="2011-04" db="EMBL/GenBank/DDBJ databases">
        <authorList>
            <person name="Muzny D."/>
            <person name="Qin X."/>
            <person name="Deng J."/>
            <person name="Jiang H."/>
            <person name="Liu Y."/>
            <person name="Qu J."/>
            <person name="Song X.-Z."/>
            <person name="Zhang L."/>
            <person name="Thornton R."/>
            <person name="Coyle M."/>
            <person name="Francisco L."/>
            <person name="Jackson L."/>
            <person name="Javaid M."/>
            <person name="Korchina V."/>
            <person name="Kovar C."/>
            <person name="Mata R."/>
            <person name="Mathew T."/>
            <person name="Ngo R."/>
            <person name="Nguyen L."/>
            <person name="Nguyen N."/>
            <person name="Okwuonu G."/>
            <person name="Ongeri F."/>
            <person name="Pham C."/>
            <person name="Simmons D."/>
            <person name="Wilczek-Boney K."/>
            <person name="Hale W."/>
            <person name="Jakkamsetti A."/>
            <person name="Pham P."/>
            <person name="Ruth R."/>
            <person name="San Lucas F."/>
            <person name="Warren J."/>
            <person name="Zhang J."/>
            <person name="Zhao Z."/>
            <person name="Zhou C."/>
            <person name="Zhu D."/>
            <person name="Lee S."/>
            <person name="Bess C."/>
            <person name="Blankenburg K."/>
            <person name="Forbes L."/>
            <person name="Fu Q."/>
            <person name="Gubbala S."/>
            <person name="Hirani K."/>
            <person name="Jayaseelan J.C."/>
            <person name="Lara F."/>
            <person name="Munidasa M."/>
            <person name="Palculict T."/>
            <person name="Patil S."/>
            <person name="Pu L.-L."/>
            <person name="Saada N."/>
            <person name="Tang L."/>
            <person name="Weissenberger G."/>
            <person name="Zhu Y."/>
            <person name="Hemphill L."/>
            <person name="Shang Y."/>
            <person name="Youmans B."/>
            <person name="Ayvaz T."/>
            <person name="Ross M."/>
            <person name="Santibanez J."/>
            <person name="Aqrawi P."/>
            <person name="Gross S."/>
            <person name="Joshi V."/>
            <person name="Fowler G."/>
            <person name="Nazareth L."/>
            <person name="Reid J."/>
            <person name="Worley K."/>
            <person name="Petrosino J."/>
            <person name="Highlander S."/>
            <person name="Gibbs R."/>
        </authorList>
    </citation>
    <scope>NUCLEOTIDE SEQUENCE [LARGE SCALE GENOMIC DNA]</scope>
    <source>
        <strain evidence="1 2">ATCC 700821</strain>
    </source>
</reference>
<name>F9DGK2_9BACT</name>
<organism evidence="1 2">
    <name type="scientific">Prevotella pallens ATCC 700821</name>
    <dbReference type="NCBI Taxonomy" id="997353"/>
    <lineage>
        <taxon>Bacteria</taxon>
        <taxon>Pseudomonadati</taxon>
        <taxon>Bacteroidota</taxon>
        <taxon>Bacteroidia</taxon>
        <taxon>Bacteroidales</taxon>
        <taxon>Prevotellaceae</taxon>
        <taxon>Prevotella</taxon>
    </lineage>
</organism>
<comment type="caution">
    <text evidence="1">The sequence shown here is derived from an EMBL/GenBank/DDBJ whole genome shotgun (WGS) entry which is preliminary data.</text>
</comment>
<evidence type="ECO:0000313" key="2">
    <source>
        <dbReference type="Proteomes" id="UP000004123"/>
    </source>
</evidence>
<sequence length="44" mass="5327">MFYNKTEQNIEVRELLKLYKKTRDSIIYIIVITRNNDITPDNPI</sequence>
<dbReference type="Proteomes" id="UP000004123">
    <property type="component" value="Unassembled WGS sequence"/>
</dbReference>
<dbReference type="HOGENOM" id="CLU_3220259_0_0_10"/>
<dbReference type="EMBL" id="AFPY01000034">
    <property type="protein sequence ID" value="EGQ20042.1"/>
    <property type="molecule type" value="Genomic_DNA"/>
</dbReference>
<accession>F9DGK2</accession>
<protein>
    <submittedName>
        <fullName evidence="1">Uncharacterized protein</fullName>
    </submittedName>
</protein>
<evidence type="ECO:0000313" key="1">
    <source>
        <dbReference type="EMBL" id="EGQ20042.1"/>
    </source>
</evidence>
<proteinExistence type="predicted"/>